<dbReference type="Proteomes" id="UP001281130">
    <property type="component" value="Unassembled WGS sequence"/>
</dbReference>
<proteinExistence type="predicted"/>
<evidence type="ECO:0000313" key="2">
    <source>
        <dbReference type="EMBL" id="MDX5894071.1"/>
    </source>
</evidence>
<sequence>MNETIFLNRPDVEVGDLREHRVELSLAPFELHGRSHEISDAVARVGVTRMTDGIHLDVSVRAEVRTTCDRTLEEVLLPVDFRDSEFLEGPFDEELSVREWTLDPKAYAERAIPNEVPMQVFAEGTEPVGRDAPECERDSRWKGLDDLFASGF</sequence>
<dbReference type="HOGENOM" id="CLU_1720996_0_0_11"/>
<dbReference type="eggNOG" id="COG1399">
    <property type="taxonomic scope" value="Bacteria"/>
</dbReference>
<dbReference type="EMBL" id="CP007514">
    <property type="protein sequence ID" value="AHY46664.1"/>
    <property type="molecule type" value="Genomic_DNA"/>
</dbReference>
<dbReference type="AlphaFoldDB" id="A0A023X3N8"/>
<dbReference type="Proteomes" id="UP000025229">
    <property type="component" value="Chromosome"/>
</dbReference>
<dbReference type="STRING" id="42256.RradSPS_1381"/>
<accession>A0A023X3N8</accession>
<evidence type="ECO:0000313" key="1">
    <source>
        <dbReference type="EMBL" id="AHY46664.1"/>
    </source>
</evidence>
<gene>
    <name evidence="1" type="ORF">RradSPS_1381</name>
    <name evidence="2" type="ORF">SIL72_08520</name>
</gene>
<dbReference type="OrthoDB" id="9790372at2"/>
<protein>
    <submittedName>
        <fullName evidence="1">Putative metal-binding possibly nucleic acid-binding protein</fullName>
    </submittedName>
</protein>
<dbReference type="RefSeq" id="WP_038681607.1">
    <property type="nucleotide sequence ID" value="NZ_CP007514.1"/>
</dbReference>
<reference evidence="2" key="2">
    <citation type="submission" date="2023-11" db="EMBL/GenBank/DDBJ databases">
        <title>MicrobeMod: A computational toolkit for identifying prokaryotic methylation and restriction-modification with nanopore sequencing.</title>
        <authorList>
            <person name="Crits-Christoph A."/>
            <person name="Kang S.C."/>
            <person name="Lee H."/>
            <person name="Ostrov N."/>
        </authorList>
    </citation>
    <scope>NUCLEOTIDE SEQUENCE</scope>
    <source>
        <strain evidence="2">ATCC 51242</strain>
    </source>
</reference>
<dbReference type="EMBL" id="JAWXXX010000001">
    <property type="protein sequence ID" value="MDX5894071.1"/>
    <property type="molecule type" value="Genomic_DNA"/>
</dbReference>
<name>A0A023X3N8_RUBRA</name>
<organism evidence="1 3">
    <name type="scientific">Rubrobacter radiotolerans</name>
    <name type="common">Arthrobacter radiotolerans</name>
    <dbReference type="NCBI Taxonomy" id="42256"/>
    <lineage>
        <taxon>Bacteria</taxon>
        <taxon>Bacillati</taxon>
        <taxon>Actinomycetota</taxon>
        <taxon>Rubrobacteria</taxon>
        <taxon>Rubrobacterales</taxon>
        <taxon>Rubrobacteraceae</taxon>
        <taxon>Rubrobacter</taxon>
    </lineage>
</organism>
<dbReference type="KEGG" id="rrd:RradSPS_1381"/>
<reference evidence="1 3" key="1">
    <citation type="submission" date="2014-03" db="EMBL/GenBank/DDBJ databases">
        <title>Complete genome sequence of the Radio-Resistant Rubrobacter radiotolerans RSPS-4.</title>
        <authorList>
            <person name="Egas C.C."/>
            <person name="Barroso C.C."/>
            <person name="Froufe H.J.C."/>
            <person name="Pacheco J.J."/>
            <person name="Albuquerque L.L."/>
            <person name="da Costa M.M.S."/>
        </authorList>
    </citation>
    <scope>NUCLEOTIDE SEQUENCE [LARGE SCALE GENOMIC DNA]</scope>
    <source>
        <strain evidence="1 3">RSPS-4</strain>
    </source>
</reference>
<evidence type="ECO:0000313" key="3">
    <source>
        <dbReference type="Proteomes" id="UP000025229"/>
    </source>
</evidence>
<keyword evidence="3" id="KW-1185">Reference proteome</keyword>